<evidence type="ECO:0000256" key="2">
    <source>
        <dbReference type="ARBA" id="ARBA00022737"/>
    </source>
</evidence>
<keyword evidence="7" id="KW-1185">Reference proteome</keyword>
<keyword evidence="2" id="KW-0677">Repeat</keyword>
<protein>
    <recommendedName>
        <fullName evidence="5">MIR domain-containing protein</fullName>
    </recommendedName>
</protein>
<dbReference type="InterPro" id="IPR036300">
    <property type="entry name" value="MIR_dom_sf"/>
</dbReference>
<sequence length="437" mass="48814">MRKSVKRKVDSARETEKRITRWEVRVFGSKKEKVDGVRGFLGESSEAVPGFRRAHELELNYRSISNSTTLLKNKAQTSFGSKVQTQKRPEEPKVWFTRTGTINVGLLAVSSKTRFHPKAILESSQWLISNQPKPSTPSFLHVSPVYCKESAKNSSTVATSGPQDVRRRKPSPSPSPSSSSSSSSGPSSVEKREHLRKNPKVDYPFWQQNWFIGLLFLMAMGFFGLALFLVLTFDFDQDSPSSAAASSPSSSSQNVEVTYGTVLKLMHEKTKFRLHSHDVPYGSGSGQQSVTGFPNVDDSNSYWIVRPTHDTSAKQGDTIPNGAIIRLQHMRTRKWLHSHLHASPISGNLEVSCFGGESESDTGDYWRLIIEGSGKTWKQDQRIRLQHVDTGGYLHSHDKKYSRIAGGQQEVCGVREKRADNVWLAAEGVYLPITESK</sequence>
<keyword evidence="4" id="KW-1133">Transmembrane helix</keyword>
<evidence type="ECO:0000313" key="7">
    <source>
        <dbReference type="Proteomes" id="UP001472677"/>
    </source>
</evidence>
<name>A0ABR2FMN6_9ROSI</name>
<dbReference type="SMART" id="SM00472">
    <property type="entry name" value="MIR"/>
    <property type="match status" value="3"/>
</dbReference>
<feature type="region of interest" description="Disordered" evidence="3">
    <location>
        <begin position="153"/>
        <end position="193"/>
    </location>
</feature>
<comment type="caution">
    <text evidence="6">The sequence shown here is derived from an EMBL/GenBank/DDBJ whole genome shotgun (WGS) entry which is preliminary data.</text>
</comment>
<dbReference type="PANTHER" id="PTHR46809">
    <property type="entry name" value="STROMAL CELL-DERIVED FACTOR 2-LIKE PROTEIN"/>
    <property type="match status" value="1"/>
</dbReference>
<feature type="domain" description="MIR" evidence="5">
    <location>
        <begin position="316"/>
        <end position="371"/>
    </location>
</feature>
<accession>A0ABR2FMN6</accession>
<evidence type="ECO:0000256" key="4">
    <source>
        <dbReference type="SAM" id="Phobius"/>
    </source>
</evidence>
<keyword evidence="4" id="KW-0812">Transmembrane</keyword>
<evidence type="ECO:0000256" key="3">
    <source>
        <dbReference type="SAM" id="MobiDB-lite"/>
    </source>
</evidence>
<reference evidence="6 7" key="1">
    <citation type="journal article" date="2024" name="G3 (Bethesda)">
        <title>Genome assembly of Hibiscus sabdariffa L. provides insights into metabolisms of medicinal natural products.</title>
        <authorList>
            <person name="Kim T."/>
        </authorList>
    </citation>
    <scope>NUCLEOTIDE SEQUENCE [LARGE SCALE GENOMIC DNA]</scope>
    <source>
        <strain evidence="6">TK-2024</strain>
        <tissue evidence="6">Old leaves</tissue>
    </source>
</reference>
<dbReference type="InterPro" id="IPR016093">
    <property type="entry name" value="MIR_motif"/>
</dbReference>
<organism evidence="6 7">
    <name type="scientific">Hibiscus sabdariffa</name>
    <name type="common">roselle</name>
    <dbReference type="NCBI Taxonomy" id="183260"/>
    <lineage>
        <taxon>Eukaryota</taxon>
        <taxon>Viridiplantae</taxon>
        <taxon>Streptophyta</taxon>
        <taxon>Embryophyta</taxon>
        <taxon>Tracheophyta</taxon>
        <taxon>Spermatophyta</taxon>
        <taxon>Magnoliopsida</taxon>
        <taxon>eudicotyledons</taxon>
        <taxon>Gunneridae</taxon>
        <taxon>Pentapetalae</taxon>
        <taxon>rosids</taxon>
        <taxon>malvids</taxon>
        <taxon>Malvales</taxon>
        <taxon>Malvaceae</taxon>
        <taxon>Malvoideae</taxon>
        <taxon>Hibiscus</taxon>
    </lineage>
</organism>
<dbReference type="SUPFAM" id="SSF82109">
    <property type="entry name" value="MIR domain"/>
    <property type="match status" value="1"/>
</dbReference>
<feature type="domain" description="MIR" evidence="5">
    <location>
        <begin position="374"/>
        <end position="428"/>
    </location>
</feature>
<feature type="compositionally biased region" description="Low complexity" evidence="3">
    <location>
        <begin position="176"/>
        <end position="188"/>
    </location>
</feature>
<dbReference type="PANTHER" id="PTHR46809:SF2">
    <property type="entry name" value="GH21273P"/>
    <property type="match status" value="1"/>
</dbReference>
<dbReference type="PROSITE" id="PS50919">
    <property type="entry name" value="MIR"/>
    <property type="match status" value="3"/>
</dbReference>
<keyword evidence="4" id="KW-0472">Membrane</keyword>
<evidence type="ECO:0000313" key="6">
    <source>
        <dbReference type="EMBL" id="KAK8582052.1"/>
    </source>
</evidence>
<evidence type="ECO:0000256" key="1">
    <source>
        <dbReference type="ARBA" id="ARBA00022729"/>
    </source>
</evidence>
<feature type="compositionally biased region" description="Polar residues" evidence="3">
    <location>
        <begin position="153"/>
        <end position="162"/>
    </location>
</feature>
<evidence type="ECO:0000259" key="5">
    <source>
        <dbReference type="PROSITE" id="PS50919"/>
    </source>
</evidence>
<dbReference type="Pfam" id="PF02815">
    <property type="entry name" value="MIR"/>
    <property type="match status" value="1"/>
</dbReference>
<feature type="transmembrane region" description="Helical" evidence="4">
    <location>
        <begin position="210"/>
        <end position="233"/>
    </location>
</feature>
<dbReference type="Proteomes" id="UP001472677">
    <property type="component" value="Unassembled WGS sequence"/>
</dbReference>
<proteinExistence type="predicted"/>
<dbReference type="Gene3D" id="2.80.10.50">
    <property type="match status" value="1"/>
</dbReference>
<dbReference type="CDD" id="cd23294">
    <property type="entry name" value="beta-trefoil_MIR_AtSDF2-like"/>
    <property type="match status" value="1"/>
</dbReference>
<dbReference type="EMBL" id="JBBPBM010000006">
    <property type="protein sequence ID" value="KAK8582052.1"/>
    <property type="molecule type" value="Genomic_DNA"/>
</dbReference>
<keyword evidence="1" id="KW-0732">Signal</keyword>
<gene>
    <name evidence="6" type="ORF">V6N12_072250</name>
</gene>
<feature type="domain" description="MIR" evidence="5">
    <location>
        <begin position="254"/>
        <end position="308"/>
    </location>
</feature>